<dbReference type="OrthoDB" id="10255539at2759"/>
<evidence type="ECO:0000259" key="10">
    <source>
        <dbReference type="Pfam" id="PF02463"/>
    </source>
</evidence>
<dbReference type="InterPro" id="IPR003395">
    <property type="entry name" value="RecF/RecN/SMC_N"/>
</dbReference>
<evidence type="ECO:0000259" key="11">
    <source>
        <dbReference type="Pfam" id="PF06470"/>
    </source>
</evidence>
<evidence type="ECO:0000256" key="5">
    <source>
        <dbReference type="ARBA" id="ARBA00023054"/>
    </source>
</evidence>
<keyword evidence="6" id="KW-0226">DNA condensation</keyword>
<dbReference type="InterPro" id="IPR027120">
    <property type="entry name" value="Smc2_ABC"/>
</dbReference>
<evidence type="ECO:0000256" key="6">
    <source>
        <dbReference type="ARBA" id="ARBA00023067"/>
    </source>
</evidence>
<gene>
    <name evidence="12" type="ORF">QR46_1531</name>
</gene>
<dbReference type="Gene3D" id="3.40.50.300">
    <property type="entry name" value="P-loop containing nucleotide triphosphate hydrolases"/>
    <property type="match status" value="2"/>
</dbReference>
<dbReference type="GO" id="GO:0016887">
    <property type="term" value="F:ATP hydrolysis activity"/>
    <property type="evidence" value="ECO:0007669"/>
    <property type="project" value="InterPro"/>
</dbReference>
<proteinExistence type="inferred from homology"/>
<reference evidence="12 13" key="1">
    <citation type="journal article" date="2015" name="Mol. Biochem. Parasitol.">
        <title>Identification of polymorphic genes for use in assemblage B genotyping assays through comparative genomics of multiple assemblage B Giardia duodenalis isolates.</title>
        <authorList>
            <person name="Wielinga C."/>
            <person name="Thompson R.C."/>
            <person name="Monis P."/>
            <person name="Ryan U."/>
        </authorList>
    </citation>
    <scope>NUCLEOTIDE SEQUENCE [LARGE SCALE GENOMIC DNA]</scope>
    <source>
        <strain evidence="12 13">BAH15c1</strain>
    </source>
</reference>
<dbReference type="Pfam" id="PF02463">
    <property type="entry name" value="SMC_N"/>
    <property type="match status" value="1"/>
</dbReference>
<keyword evidence="4 12" id="KW-0067">ATP-binding</keyword>
<evidence type="ECO:0000256" key="3">
    <source>
        <dbReference type="ARBA" id="ARBA00022741"/>
    </source>
</evidence>
<evidence type="ECO:0000256" key="4">
    <source>
        <dbReference type="ARBA" id="ARBA00022840"/>
    </source>
</evidence>
<protein>
    <submittedName>
        <fullName evidence="12">Putative SMC2/ Structural maintenance chromosome/ ATP-binding cassette domain protein</fullName>
    </submittedName>
</protein>
<keyword evidence="7" id="KW-0131">Cell cycle</keyword>
<dbReference type="InterPro" id="IPR036277">
    <property type="entry name" value="SMC_hinge_sf"/>
</dbReference>
<evidence type="ECO:0000256" key="2">
    <source>
        <dbReference type="ARBA" id="ARBA00005231"/>
    </source>
</evidence>
<evidence type="ECO:0000256" key="8">
    <source>
        <dbReference type="SAM" id="Coils"/>
    </source>
</evidence>
<keyword evidence="3" id="KW-0547">Nucleotide-binding</keyword>
<dbReference type="CDD" id="cd03273">
    <property type="entry name" value="ABC_SMC2_euk"/>
    <property type="match status" value="1"/>
</dbReference>
<dbReference type="PANTHER" id="PTHR43977">
    <property type="entry name" value="STRUCTURAL MAINTENANCE OF CHROMOSOMES PROTEIN 3"/>
    <property type="match status" value="1"/>
</dbReference>
<dbReference type="Pfam" id="PF06470">
    <property type="entry name" value="SMC_hinge"/>
    <property type="match status" value="1"/>
</dbReference>
<dbReference type="SUPFAM" id="SSF52540">
    <property type="entry name" value="P-loop containing nucleoside triphosphate hydrolases"/>
    <property type="match status" value="1"/>
</dbReference>
<dbReference type="Gene3D" id="3.30.70.1620">
    <property type="match status" value="1"/>
</dbReference>
<evidence type="ECO:0000256" key="9">
    <source>
        <dbReference type="SAM" id="MobiDB-lite"/>
    </source>
</evidence>
<feature type="compositionally biased region" description="Basic residues" evidence="9">
    <location>
        <begin position="1275"/>
        <end position="1286"/>
    </location>
</feature>
<accession>A0A132NWN7</accession>
<dbReference type="InterPro" id="IPR010935">
    <property type="entry name" value="SMC_hinge"/>
</dbReference>
<evidence type="ECO:0000313" key="12">
    <source>
        <dbReference type="EMBL" id="KWX14486.1"/>
    </source>
</evidence>
<dbReference type="Proteomes" id="UP000070089">
    <property type="component" value="Unassembled WGS sequence"/>
</dbReference>
<feature type="coiled-coil region" evidence="8">
    <location>
        <begin position="267"/>
        <end position="331"/>
    </location>
</feature>
<feature type="domain" description="SMC hinge" evidence="11">
    <location>
        <begin position="786"/>
        <end position="882"/>
    </location>
</feature>
<comment type="subcellular location">
    <subcellularLocation>
        <location evidence="1">Nucleus</location>
    </subcellularLocation>
</comment>
<dbReference type="GO" id="GO:0005524">
    <property type="term" value="F:ATP binding"/>
    <property type="evidence" value="ECO:0007669"/>
    <property type="project" value="UniProtKB-KW"/>
</dbReference>
<dbReference type="GO" id="GO:0005634">
    <property type="term" value="C:nucleus"/>
    <property type="evidence" value="ECO:0007669"/>
    <property type="project" value="UniProtKB-SubCell"/>
</dbReference>
<evidence type="ECO:0000256" key="1">
    <source>
        <dbReference type="ARBA" id="ARBA00004123"/>
    </source>
</evidence>
<evidence type="ECO:0000313" key="13">
    <source>
        <dbReference type="Proteomes" id="UP000070089"/>
    </source>
</evidence>
<dbReference type="GO" id="GO:0005694">
    <property type="term" value="C:chromosome"/>
    <property type="evidence" value="ECO:0007669"/>
    <property type="project" value="InterPro"/>
</dbReference>
<name>A0A132NWN7_GIAIN</name>
<organism evidence="12 13">
    <name type="scientific">Giardia duodenalis assemblage B</name>
    <dbReference type="NCBI Taxonomy" id="1394984"/>
    <lineage>
        <taxon>Eukaryota</taxon>
        <taxon>Metamonada</taxon>
        <taxon>Diplomonadida</taxon>
        <taxon>Hexamitidae</taxon>
        <taxon>Giardiinae</taxon>
        <taxon>Giardia</taxon>
    </lineage>
</organism>
<dbReference type="SUPFAM" id="SSF75553">
    <property type="entry name" value="Smc hinge domain"/>
    <property type="match status" value="1"/>
</dbReference>
<keyword evidence="5 8" id="KW-0175">Coiled coil</keyword>
<dbReference type="Gene3D" id="1.20.1060.20">
    <property type="match status" value="1"/>
</dbReference>
<sequence length="1579" mass="174997">MILPALDMYIQEIILDGFKSYATQTRIGPFDPSFTAITGLNGTGKSNVLDAICFVLGISSLSRIRVTSLTELIYKQGQAGVTKASATLVLNNEDPKQSPPGYESYHMLEISRQIFKNGTTKYLLNGAVSKLKVIKHLFRSAGLNVDNPTFLVLQGRITTILSMKPMELLGLVEECAGTTIYDTNRSEAVKIFSAKESKLQEVSDTLTLDIFPRLQKLDAERQAAVELGRLENAMKIMGLLTDAHRLHAITIQFLSVCQKKQTQQTRIQEMVQESKAVEEHARELVEAIRSLDIEAQGVETSAQLEKLTSEYSNAKSEMEVLAERVRAMRSQEMALRKAMFEKENLYRMTKEKISSIQQELQRIGSNPEVKRLAEQLDQILTEQKLTEARLMLATSGSLLKASVKRDFLKISVPLTIEDALISTGPALLEFQKNIQALLSSSYHSPDTTDLYNILWTKLTQTLQNQGHTILEHFIDDSAEWVFSLRSADSLTPVEIVSNLSLLLSKISVDVEPQLGSFISAHKKIEFSSTAGLKIAAETDEANMGTLLQKIQELFGHLRKVLTQLTELSAIFSSIGQPVTEQHGSAALQSGQTELYALIANPKTGLIDMDQFSIMHRLINELTELLQMDHPTLVSKMSNATRILFTMLHAHIMQGQDIDAGALDMSALRYLDMLDETIKPLRLLAVRFFDLLAQRAATFASHVDVVLMDVSPDTYFNAILQSCSGSASFSTVAYMIASLSLDTRLAYDLIGPTLGFFTINTRQIEEYCRATCGVVDRQRYCQVIRILEMVALPKLFHIVFTSAEKAMRFIRNKEICTERITAVPLDKIGKKGTGSHHEVRDTLAKERAFFLTDFISSINSTVSDYVFGKTVLCENTTSARRIAYSSSLGFGCITLDGDIVSPSGSVSGGTRSFDLSSTANVFSATDAYRRNGGAHVLLTPVKGTGAEFIDSAASSLYYDFIAMEKSTSSQAREIYSAVNKIVDAAKLSLYGVHKCGDEVSSSIASSLQSLQSRLPVSILTMLSENRITNIPIPCQLTVLLELQGDHNKYNESILRISESAGKVILLDRIMAEMKTLISDTSGSDDPASLRDKLKSYAKQAAQLEAQVLHLTEQHNKKSLETDLVANEEEVRSLQTVIKESTEELKRMEDALSTVTKTLDRQTERVEAAHMRLREQSKHLEGLVDEKLNKEIEYKTLQSRLKEIDAHISAESEALTVTKEASLRMCREHESLIDKLSTTLNTVCALLMRGTNYVQCVTDLQKYDVGQISTLDGTRRATGRNHKGQRSHRGAESDGDLIFLSPELLQILDSLQNDNPTQLGVDYDELTKSITSCPFIMDGIAQRMQSQREQEGGRDPVQFLLNNPGVFEDLQAHLKSVHSKLVLSAGVSAGAQSTYEELRTNAMELQRLRDKIMKDKEKIMTFISQIDDKKMDALKASYERVNSDLSKVFAVLLPGSQASLRMMDSNDLSKGVFFDVKLGATSTTISCLSGGQRSLLALSLIFSLLLYKPCPLYILDEIDAALDLNHTHNIGILIKKSFPQSQFIVVSLKDGLFSNANVLLKTKFVGGSSAVDRYARNADSA</sequence>
<evidence type="ECO:0000256" key="7">
    <source>
        <dbReference type="ARBA" id="ARBA00023306"/>
    </source>
</evidence>
<dbReference type="VEuPathDB" id="GiardiaDB:QR46_1531"/>
<dbReference type="GO" id="GO:0030261">
    <property type="term" value="P:chromosome condensation"/>
    <property type="evidence" value="ECO:0007669"/>
    <property type="project" value="UniProtKB-KW"/>
</dbReference>
<feature type="coiled-coil region" evidence="8">
    <location>
        <begin position="1092"/>
        <end position="1198"/>
    </location>
</feature>
<comment type="caution">
    <text evidence="12">The sequence shown here is derived from an EMBL/GenBank/DDBJ whole genome shotgun (WGS) entry which is preliminary data.</text>
</comment>
<feature type="domain" description="RecF/RecN/SMC N-terminal" evidence="10">
    <location>
        <begin position="9"/>
        <end position="1562"/>
    </location>
</feature>
<dbReference type="EMBL" id="JXTI01000031">
    <property type="protein sequence ID" value="KWX14486.1"/>
    <property type="molecule type" value="Genomic_DNA"/>
</dbReference>
<dbReference type="InterPro" id="IPR027417">
    <property type="entry name" value="P-loop_NTPase"/>
</dbReference>
<comment type="similarity">
    <text evidence="2">Belongs to the SMC family. SMC2 subfamily.</text>
</comment>
<feature type="region of interest" description="Disordered" evidence="9">
    <location>
        <begin position="1272"/>
        <end position="1291"/>
    </location>
</feature>